<organism evidence="1 2">
    <name type="scientific">Polyangium spumosum</name>
    <dbReference type="NCBI Taxonomy" id="889282"/>
    <lineage>
        <taxon>Bacteria</taxon>
        <taxon>Pseudomonadati</taxon>
        <taxon>Myxococcota</taxon>
        <taxon>Polyangia</taxon>
        <taxon>Polyangiales</taxon>
        <taxon>Polyangiaceae</taxon>
        <taxon>Polyangium</taxon>
    </lineage>
</organism>
<dbReference type="Proteomes" id="UP000440224">
    <property type="component" value="Unassembled WGS sequence"/>
</dbReference>
<sequence length="136" mass="14334">MTRDRTRPRRVIGRAEILRLAATLVLVVAAPTVGDIGSCGEPPADLDAAAFFREKAAVDCARCQACDLSTAACTRACDPAQPLPTFPEGCFPIVHDGEVCLRALEAASCDTYASFVADEGSTISTECNFCPPEAKP</sequence>
<dbReference type="OrthoDB" id="5517888at2"/>
<evidence type="ECO:0000313" key="1">
    <source>
        <dbReference type="EMBL" id="MRG90519.1"/>
    </source>
</evidence>
<dbReference type="AlphaFoldDB" id="A0A6N7PEW3"/>
<dbReference type="EMBL" id="WJIE01000001">
    <property type="protein sequence ID" value="MRG90519.1"/>
    <property type="molecule type" value="Genomic_DNA"/>
</dbReference>
<keyword evidence="2" id="KW-1185">Reference proteome</keyword>
<comment type="caution">
    <text evidence="1">The sequence shown here is derived from an EMBL/GenBank/DDBJ whole genome shotgun (WGS) entry which is preliminary data.</text>
</comment>
<evidence type="ECO:0000313" key="2">
    <source>
        <dbReference type="Proteomes" id="UP000440224"/>
    </source>
</evidence>
<accession>A0A6N7PEW3</accession>
<dbReference type="RefSeq" id="WP_153817427.1">
    <property type="nucleotide sequence ID" value="NZ_WJIE01000001.1"/>
</dbReference>
<proteinExistence type="predicted"/>
<gene>
    <name evidence="1" type="ORF">GF068_01060</name>
</gene>
<protein>
    <submittedName>
        <fullName evidence="1">Uncharacterized protein</fullName>
    </submittedName>
</protein>
<name>A0A6N7PEW3_9BACT</name>
<reference evidence="1 2" key="1">
    <citation type="submission" date="2019-10" db="EMBL/GenBank/DDBJ databases">
        <title>A soil myxobacterium in the family Polyangiaceae.</title>
        <authorList>
            <person name="Li Y."/>
            <person name="Wang J."/>
        </authorList>
    </citation>
    <scope>NUCLEOTIDE SEQUENCE [LARGE SCALE GENOMIC DNA]</scope>
    <source>
        <strain evidence="1 2">DSM 14734</strain>
    </source>
</reference>